<sequence length="104" mass="11753">MESIVIGGMSGRWPKSKSVQEFWNNLVNGVDMIGEVDPKWNAELHGIPTRNGRLTDLDKFDAEFFGVHEKQAGSMDPRLRVYPPLQYIDFGRSTGSEDPVYCYG</sequence>
<dbReference type="OrthoDB" id="329835at2759"/>
<keyword evidence="6" id="KW-0443">Lipid metabolism</keyword>
<evidence type="ECO:0000256" key="7">
    <source>
        <dbReference type="ARBA" id="ARBA00023160"/>
    </source>
</evidence>
<dbReference type="GO" id="GO:0004312">
    <property type="term" value="F:fatty acid synthase activity"/>
    <property type="evidence" value="ECO:0007669"/>
    <property type="project" value="TreeGrafter"/>
</dbReference>
<dbReference type="AlphaFoldDB" id="A0A8J2LLD6"/>
<keyword evidence="1" id="KW-0596">Phosphopantetheine</keyword>
<dbReference type="InterPro" id="IPR014030">
    <property type="entry name" value="Ketoacyl_synth_N"/>
</dbReference>
<keyword evidence="11" id="KW-1185">Reference proteome</keyword>
<keyword evidence="3" id="KW-0276">Fatty acid metabolism</keyword>
<keyword evidence="2" id="KW-0444">Lipid biosynthesis</keyword>
<reference evidence="10" key="1">
    <citation type="submission" date="2021-06" db="EMBL/GenBank/DDBJ databases">
        <authorList>
            <person name="Hodson N. C."/>
            <person name="Mongue J. A."/>
            <person name="Jaron S. K."/>
        </authorList>
    </citation>
    <scope>NUCLEOTIDE SEQUENCE</scope>
</reference>
<organism evidence="10 11">
    <name type="scientific">Allacma fusca</name>
    <dbReference type="NCBI Taxonomy" id="39272"/>
    <lineage>
        <taxon>Eukaryota</taxon>
        <taxon>Metazoa</taxon>
        <taxon>Ecdysozoa</taxon>
        <taxon>Arthropoda</taxon>
        <taxon>Hexapoda</taxon>
        <taxon>Collembola</taxon>
        <taxon>Symphypleona</taxon>
        <taxon>Sminthuridae</taxon>
        <taxon>Allacma</taxon>
    </lineage>
</organism>
<accession>A0A8J2LLD6</accession>
<evidence type="ECO:0000259" key="9">
    <source>
        <dbReference type="Pfam" id="PF00109"/>
    </source>
</evidence>
<evidence type="ECO:0000256" key="5">
    <source>
        <dbReference type="ARBA" id="ARBA00023002"/>
    </source>
</evidence>
<dbReference type="EMBL" id="CAJVCH010571603">
    <property type="protein sequence ID" value="CAG7837948.1"/>
    <property type="molecule type" value="Genomic_DNA"/>
</dbReference>
<dbReference type="InterPro" id="IPR050091">
    <property type="entry name" value="PKS_NRPS_Biosynth_Enz"/>
</dbReference>
<dbReference type="PANTHER" id="PTHR43775">
    <property type="entry name" value="FATTY ACID SYNTHASE"/>
    <property type="match status" value="1"/>
</dbReference>
<feature type="domain" description="Beta-ketoacyl synthase-like N-terminal" evidence="9">
    <location>
        <begin position="1"/>
        <end position="81"/>
    </location>
</feature>
<protein>
    <recommendedName>
        <fullName evidence="9">Beta-ketoacyl synthase-like N-terminal domain-containing protein</fullName>
    </recommendedName>
</protein>
<dbReference type="GO" id="GO:0016491">
    <property type="term" value="F:oxidoreductase activity"/>
    <property type="evidence" value="ECO:0007669"/>
    <property type="project" value="UniProtKB-KW"/>
</dbReference>
<evidence type="ECO:0000256" key="3">
    <source>
        <dbReference type="ARBA" id="ARBA00022832"/>
    </source>
</evidence>
<evidence type="ECO:0000313" key="11">
    <source>
        <dbReference type="Proteomes" id="UP000708208"/>
    </source>
</evidence>
<keyword evidence="7" id="KW-0275">Fatty acid biosynthesis</keyword>
<name>A0A8J2LLD6_9HEXA</name>
<evidence type="ECO:0000256" key="4">
    <source>
        <dbReference type="ARBA" id="ARBA00022857"/>
    </source>
</evidence>
<evidence type="ECO:0000256" key="1">
    <source>
        <dbReference type="ARBA" id="ARBA00022450"/>
    </source>
</evidence>
<keyword evidence="5" id="KW-0560">Oxidoreductase</keyword>
<dbReference type="GO" id="GO:0006633">
    <property type="term" value="P:fatty acid biosynthetic process"/>
    <property type="evidence" value="ECO:0007669"/>
    <property type="project" value="UniProtKB-KW"/>
</dbReference>
<evidence type="ECO:0000256" key="8">
    <source>
        <dbReference type="ARBA" id="ARBA00023268"/>
    </source>
</evidence>
<dbReference type="PANTHER" id="PTHR43775:SF7">
    <property type="entry name" value="FATTY ACID SYNTHASE"/>
    <property type="match status" value="1"/>
</dbReference>
<keyword evidence="4" id="KW-0521">NADP</keyword>
<evidence type="ECO:0000313" key="10">
    <source>
        <dbReference type="EMBL" id="CAG7837948.1"/>
    </source>
</evidence>
<evidence type="ECO:0000256" key="2">
    <source>
        <dbReference type="ARBA" id="ARBA00022516"/>
    </source>
</evidence>
<dbReference type="Pfam" id="PF00109">
    <property type="entry name" value="ketoacyl-synt"/>
    <property type="match status" value="1"/>
</dbReference>
<keyword evidence="8" id="KW-0511">Multifunctional enzyme</keyword>
<gene>
    <name evidence="10" type="ORF">AFUS01_LOCUS46979</name>
</gene>
<dbReference type="Proteomes" id="UP000708208">
    <property type="component" value="Unassembled WGS sequence"/>
</dbReference>
<dbReference type="GO" id="GO:0005737">
    <property type="term" value="C:cytoplasm"/>
    <property type="evidence" value="ECO:0007669"/>
    <property type="project" value="TreeGrafter"/>
</dbReference>
<comment type="caution">
    <text evidence="10">The sequence shown here is derived from an EMBL/GenBank/DDBJ whole genome shotgun (WGS) entry which is preliminary data.</text>
</comment>
<proteinExistence type="predicted"/>
<evidence type="ECO:0000256" key="6">
    <source>
        <dbReference type="ARBA" id="ARBA00023098"/>
    </source>
</evidence>